<dbReference type="Proteomes" id="UP000722336">
    <property type="component" value="Unassembled WGS sequence"/>
</dbReference>
<dbReference type="EMBL" id="JAGSPA010000005">
    <property type="protein sequence ID" value="MBV7257862.1"/>
    <property type="molecule type" value="Genomic_DNA"/>
</dbReference>
<gene>
    <name evidence="2" type="ORF">KCG44_13835</name>
</gene>
<dbReference type="PROSITE" id="PS51257">
    <property type="entry name" value="PROKAR_LIPOPROTEIN"/>
    <property type="match status" value="1"/>
</dbReference>
<evidence type="ECO:0000256" key="1">
    <source>
        <dbReference type="SAM" id="SignalP"/>
    </source>
</evidence>
<comment type="caution">
    <text evidence="2">The sequence shown here is derived from an EMBL/GenBank/DDBJ whole genome shotgun (WGS) entry which is preliminary data.</text>
</comment>
<proteinExistence type="predicted"/>
<keyword evidence="3" id="KW-1185">Reference proteome</keyword>
<accession>A0ABS6SHH9</accession>
<dbReference type="InterPro" id="IPR032609">
    <property type="entry name" value="DUF4893"/>
</dbReference>
<dbReference type="RefSeq" id="WP_218446707.1">
    <property type="nucleotide sequence ID" value="NZ_JAGSPA010000005.1"/>
</dbReference>
<evidence type="ECO:0000313" key="3">
    <source>
        <dbReference type="Proteomes" id="UP000722336"/>
    </source>
</evidence>
<feature type="chain" id="PRO_5047488121" evidence="1">
    <location>
        <begin position="24"/>
        <end position="207"/>
    </location>
</feature>
<feature type="signal peptide" evidence="1">
    <location>
        <begin position="1"/>
        <end position="23"/>
    </location>
</feature>
<dbReference type="Pfam" id="PF16233">
    <property type="entry name" value="DUF4893"/>
    <property type="match status" value="1"/>
</dbReference>
<organism evidence="2 3">
    <name type="scientific">Pacificimonas pallii</name>
    <dbReference type="NCBI Taxonomy" id="2827236"/>
    <lineage>
        <taxon>Bacteria</taxon>
        <taxon>Pseudomonadati</taxon>
        <taxon>Pseudomonadota</taxon>
        <taxon>Alphaproteobacteria</taxon>
        <taxon>Sphingomonadales</taxon>
        <taxon>Sphingosinicellaceae</taxon>
        <taxon>Pacificimonas</taxon>
    </lineage>
</organism>
<evidence type="ECO:0000313" key="2">
    <source>
        <dbReference type="EMBL" id="MBV7257862.1"/>
    </source>
</evidence>
<name>A0ABS6SHH9_9SPHN</name>
<protein>
    <submittedName>
        <fullName evidence="2">DUF4893 domain-containing protein</fullName>
    </submittedName>
</protein>
<keyword evidence="1" id="KW-0732">Signal</keyword>
<reference evidence="2 3" key="1">
    <citation type="submission" date="2021-04" db="EMBL/GenBank/DDBJ databases">
        <authorList>
            <person name="Pira H."/>
            <person name="Risdian C."/>
            <person name="Wink J."/>
        </authorList>
    </citation>
    <scope>NUCLEOTIDE SEQUENCE [LARGE SCALE GENOMIC DNA]</scope>
    <source>
        <strain evidence="2 3">WHA3</strain>
    </source>
</reference>
<sequence length="207" mass="21796">MTIPLRRAALLSSLIGFGLSACAAPAPEMGVDAALMVPGADSWEAAILPEDAVRLGNRANIWRDALALTAAANPGLIAREGAILQQGGASDAVPASGDYRCRTIKLGVEALGGIAYDWFRCRVDDVDGQTWLVKETGSQRQSGRVFGGGVFLGGFALGDESGAVAYRALADRNVVGMLEMLSAGHYRLVQPQPAHESMLDILEMKAR</sequence>